<sequence length="92" mass="10800">MSDLIEFIVEVSLDLILEFFHARRRSKGMKVFSVLILFTLVTGLLVLSYLFRAEHSLFYLFSATGSLLGLYLLYLIRRYIKDFERNSVNKEV</sequence>
<evidence type="ECO:0000313" key="2">
    <source>
        <dbReference type="EMBL" id="SEI68888.1"/>
    </source>
</evidence>
<dbReference type="OrthoDB" id="9966337at2"/>
<reference evidence="3" key="1">
    <citation type="submission" date="2016-10" db="EMBL/GenBank/DDBJ databases">
        <authorList>
            <person name="Varghese N."/>
            <person name="Submissions S."/>
        </authorList>
    </citation>
    <scope>NUCLEOTIDE SEQUENCE [LARGE SCALE GENOMIC DNA]</scope>
    <source>
        <strain evidence="3">DSM 25751</strain>
    </source>
</reference>
<protein>
    <submittedName>
        <fullName evidence="2">Uncharacterized protein</fullName>
    </submittedName>
</protein>
<keyword evidence="1" id="KW-1133">Transmembrane helix</keyword>
<keyword evidence="1" id="KW-0812">Transmembrane</keyword>
<keyword evidence="3" id="KW-1185">Reference proteome</keyword>
<evidence type="ECO:0000256" key="1">
    <source>
        <dbReference type="SAM" id="Phobius"/>
    </source>
</evidence>
<dbReference type="AlphaFoldDB" id="A0A1H6SLQ9"/>
<name>A0A1H6SLQ9_9LACT</name>
<keyword evidence="1" id="KW-0472">Membrane</keyword>
<dbReference type="STRING" id="1130080.SAMN04488113_11110"/>
<gene>
    <name evidence="2" type="ORF">SAMN04488113_11110</name>
</gene>
<accession>A0A1H6SLQ9</accession>
<feature type="transmembrane region" description="Helical" evidence="1">
    <location>
        <begin position="57"/>
        <end position="76"/>
    </location>
</feature>
<dbReference type="Proteomes" id="UP000198564">
    <property type="component" value="Unassembled WGS sequence"/>
</dbReference>
<organism evidence="2 3">
    <name type="scientific">Alkalibacterium gilvum</name>
    <dbReference type="NCBI Taxonomy" id="1130080"/>
    <lineage>
        <taxon>Bacteria</taxon>
        <taxon>Bacillati</taxon>
        <taxon>Bacillota</taxon>
        <taxon>Bacilli</taxon>
        <taxon>Lactobacillales</taxon>
        <taxon>Carnobacteriaceae</taxon>
        <taxon>Alkalibacterium</taxon>
    </lineage>
</organism>
<feature type="transmembrane region" description="Helical" evidence="1">
    <location>
        <begin position="31"/>
        <end position="51"/>
    </location>
</feature>
<dbReference type="RefSeq" id="WP_091633920.1">
    <property type="nucleotide sequence ID" value="NZ_FNYW01000011.1"/>
</dbReference>
<proteinExistence type="predicted"/>
<dbReference type="EMBL" id="FNYW01000011">
    <property type="protein sequence ID" value="SEI68888.1"/>
    <property type="molecule type" value="Genomic_DNA"/>
</dbReference>
<evidence type="ECO:0000313" key="3">
    <source>
        <dbReference type="Proteomes" id="UP000198564"/>
    </source>
</evidence>